<proteinExistence type="predicted"/>
<evidence type="ECO:0000313" key="3">
    <source>
        <dbReference type="Proteomes" id="UP001642484"/>
    </source>
</evidence>
<dbReference type="Proteomes" id="UP001642484">
    <property type="component" value="Unassembled WGS sequence"/>
</dbReference>
<evidence type="ECO:0000256" key="1">
    <source>
        <dbReference type="SAM" id="MobiDB-lite"/>
    </source>
</evidence>
<feature type="region of interest" description="Disordered" evidence="1">
    <location>
        <begin position="37"/>
        <end position="65"/>
    </location>
</feature>
<keyword evidence="3" id="KW-1185">Reference proteome</keyword>
<dbReference type="EMBL" id="CAXAMN010014058">
    <property type="protein sequence ID" value="CAK9042396.1"/>
    <property type="molecule type" value="Genomic_DNA"/>
</dbReference>
<comment type="caution">
    <text evidence="2">The sequence shown here is derived from an EMBL/GenBank/DDBJ whole genome shotgun (WGS) entry which is preliminary data.</text>
</comment>
<protein>
    <submittedName>
        <fullName evidence="2">Uncharacterized protein</fullName>
    </submittedName>
</protein>
<sequence length="263" mass="28676">MQAKIALAVTWQVHSSGLLVAMKRQLKNFPHLRQQKHELQGAPEASTQQRKAPPPGVGVAPAMPDPRVVAKDKSSLDREAASLSCFDRPFAKLEGCATGSKQSRTEQDTNKFHDSLVSALASLPNSQQWLSALVGELATRPRHETRTCVARVRKLAPEETQKMIDEAKRDAPDIWAKVAVERILESGSSQLMPSASATSVKTLASRFAYVSSEITCPSGCAGLTRYGHRVGDLSKYAAMERENQLTSVLAYCPTCELIFDATI</sequence>
<organism evidence="2 3">
    <name type="scientific">Durusdinium trenchii</name>
    <dbReference type="NCBI Taxonomy" id="1381693"/>
    <lineage>
        <taxon>Eukaryota</taxon>
        <taxon>Sar</taxon>
        <taxon>Alveolata</taxon>
        <taxon>Dinophyceae</taxon>
        <taxon>Suessiales</taxon>
        <taxon>Symbiodiniaceae</taxon>
        <taxon>Durusdinium</taxon>
    </lineage>
</organism>
<evidence type="ECO:0000313" key="2">
    <source>
        <dbReference type="EMBL" id="CAK9042396.1"/>
    </source>
</evidence>
<gene>
    <name evidence="2" type="ORF">CCMP2556_LOCUS22576</name>
</gene>
<reference evidence="2 3" key="1">
    <citation type="submission" date="2024-02" db="EMBL/GenBank/DDBJ databases">
        <authorList>
            <person name="Chen Y."/>
            <person name="Shah S."/>
            <person name="Dougan E. K."/>
            <person name="Thang M."/>
            <person name="Chan C."/>
        </authorList>
    </citation>
    <scope>NUCLEOTIDE SEQUENCE [LARGE SCALE GENOMIC DNA]</scope>
</reference>
<name>A0ABP0LUI3_9DINO</name>
<accession>A0ABP0LUI3</accession>